<gene>
    <name evidence="6" type="ORF">ATK30_6881</name>
    <name evidence="5" type="ORF">H5411_35620</name>
</gene>
<protein>
    <submittedName>
        <fullName evidence="6">TetR family transcriptional regulator</fullName>
    </submittedName>
    <submittedName>
        <fullName evidence="5">TetR/AcrR family transcriptional regulator</fullName>
    </submittedName>
</protein>
<feature type="DNA-binding region" description="H-T-H motif" evidence="2">
    <location>
        <begin position="34"/>
        <end position="53"/>
    </location>
</feature>
<reference evidence="5 8" key="2">
    <citation type="submission" date="2020-08" db="EMBL/GenBank/DDBJ databases">
        <title>Amycolatopsis echigonensis JCM 21831.</title>
        <authorList>
            <person name="Tedsree N."/>
            <person name="Kuncharoen N."/>
            <person name="Likhitwitayawuid K."/>
            <person name="Tanasupawat S."/>
        </authorList>
    </citation>
    <scope>NUCLEOTIDE SEQUENCE [LARGE SCALE GENOMIC DNA]</scope>
    <source>
        <strain evidence="5 8">JCM 21831</strain>
    </source>
</reference>
<dbReference type="Pfam" id="PF00440">
    <property type="entry name" value="TetR_N"/>
    <property type="match status" value="1"/>
</dbReference>
<accession>A0A8E1W5C0</accession>
<name>A0A2N3WPY4_9PSEU</name>
<sequence length="373" mass="39530">MARLTRAQTQERNRAKVLAAAREEFTERGFRDAKIDVIAERAELTRGAVYSNFPGKRALYFAVLAAEAEQFAAQPPEPDPGLTPAEALGAFARAWVARLPLATDPDARLGVDLLPEILADEVTHRPYAQLLRFDAIVLGLVLERLSPSSGRLVRVAEAALTMLHGASQLAAAAPGFGEPFNVVRACEALPALEMSDTWPDPPIVAPARAAGETWSPPEVFDALRGRPVRIDGDGVVAVIGLHRLSAVEEALRAAKDVTLVVVTGQPGELVPLTSLVLADLRGLLKKSCPEQAWPDVRVIVDETGAVAAAAGVSAVSDATETALRVHNGHILLRAEGFGACHAAATSPVPAESREGNPEVAQDSPHGMPDQPMR</sequence>
<reference evidence="6 7" key="1">
    <citation type="submission" date="2017-12" db="EMBL/GenBank/DDBJ databases">
        <title>Sequencing the genomes of 1000 Actinobacteria strains.</title>
        <authorList>
            <person name="Klenk H.-P."/>
        </authorList>
    </citation>
    <scope>NUCLEOTIDE SEQUENCE [LARGE SCALE GENOMIC DNA]</scope>
    <source>
        <strain evidence="6 7">DSM 45165</strain>
    </source>
</reference>
<dbReference type="InterPro" id="IPR001647">
    <property type="entry name" value="HTH_TetR"/>
</dbReference>
<dbReference type="EMBL" id="PJMY01000003">
    <property type="protein sequence ID" value="PKV95946.1"/>
    <property type="molecule type" value="Genomic_DNA"/>
</dbReference>
<dbReference type="PRINTS" id="PR00455">
    <property type="entry name" value="HTHTETR"/>
</dbReference>
<comment type="caution">
    <text evidence="6">The sequence shown here is derived from an EMBL/GenBank/DDBJ whole genome shotgun (WGS) entry which is preliminary data.</text>
</comment>
<feature type="domain" description="HTH tetR-type" evidence="4">
    <location>
        <begin position="11"/>
        <end position="71"/>
    </location>
</feature>
<dbReference type="Gene3D" id="1.10.357.10">
    <property type="entry name" value="Tetracycline Repressor, domain 2"/>
    <property type="match status" value="1"/>
</dbReference>
<keyword evidence="1 2" id="KW-0238">DNA-binding</keyword>
<evidence type="ECO:0000256" key="3">
    <source>
        <dbReference type="SAM" id="MobiDB-lite"/>
    </source>
</evidence>
<dbReference type="OrthoDB" id="3813186at2"/>
<dbReference type="Proteomes" id="UP000233750">
    <property type="component" value="Unassembled WGS sequence"/>
</dbReference>
<dbReference type="GO" id="GO:0003700">
    <property type="term" value="F:DNA-binding transcription factor activity"/>
    <property type="evidence" value="ECO:0007669"/>
    <property type="project" value="TreeGrafter"/>
</dbReference>
<accession>A0A2N3WPY4</accession>
<dbReference type="RefSeq" id="WP_101438876.1">
    <property type="nucleotide sequence ID" value="NZ_JACJHR010000073.1"/>
</dbReference>
<dbReference type="InterPro" id="IPR009057">
    <property type="entry name" value="Homeodomain-like_sf"/>
</dbReference>
<evidence type="ECO:0000256" key="1">
    <source>
        <dbReference type="ARBA" id="ARBA00023125"/>
    </source>
</evidence>
<feature type="region of interest" description="Disordered" evidence="3">
    <location>
        <begin position="343"/>
        <end position="373"/>
    </location>
</feature>
<dbReference type="PANTHER" id="PTHR30055:SF226">
    <property type="entry name" value="HTH-TYPE TRANSCRIPTIONAL REGULATOR PKSA"/>
    <property type="match status" value="1"/>
</dbReference>
<dbReference type="PANTHER" id="PTHR30055">
    <property type="entry name" value="HTH-TYPE TRANSCRIPTIONAL REGULATOR RUTR"/>
    <property type="match status" value="1"/>
</dbReference>
<dbReference type="GO" id="GO:0000976">
    <property type="term" value="F:transcription cis-regulatory region binding"/>
    <property type="evidence" value="ECO:0007669"/>
    <property type="project" value="TreeGrafter"/>
</dbReference>
<proteinExistence type="predicted"/>
<evidence type="ECO:0000259" key="4">
    <source>
        <dbReference type="PROSITE" id="PS50977"/>
    </source>
</evidence>
<dbReference type="AlphaFoldDB" id="A0A2N3WPY4"/>
<evidence type="ECO:0000313" key="6">
    <source>
        <dbReference type="EMBL" id="PKV95946.1"/>
    </source>
</evidence>
<dbReference type="Proteomes" id="UP000550260">
    <property type="component" value="Unassembled WGS sequence"/>
</dbReference>
<evidence type="ECO:0000313" key="5">
    <source>
        <dbReference type="EMBL" id="MBB2504460.1"/>
    </source>
</evidence>
<dbReference type="InterPro" id="IPR050109">
    <property type="entry name" value="HTH-type_TetR-like_transc_reg"/>
</dbReference>
<dbReference type="EMBL" id="JACJHR010000073">
    <property type="protein sequence ID" value="MBB2504460.1"/>
    <property type="molecule type" value="Genomic_DNA"/>
</dbReference>
<dbReference type="SUPFAM" id="SSF46689">
    <property type="entry name" value="Homeodomain-like"/>
    <property type="match status" value="1"/>
</dbReference>
<evidence type="ECO:0000256" key="2">
    <source>
        <dbReference type="PROSITE-ProRule" id="PRU00335"/>
    </source>
</evidence>
<dbReference type="PROSITE" id="PS50977">
    <property type="entry name" value="HTH_TETR_2"/>
    <property type="match status" value="1"/>
</dbReference>
<keyword evidence="7" id="KW-1185">Reference proteome</keyword>
<organism evidence="6 7">
    <name type="scientific">Amycolatopsis echigonensis</name>
    <dbReference type="NCBI Taxonomy" id="2576905"/>
    <lineage>
        <taxon>Bacteria</taxon>
        <taxon>Bacillati</taxon>
        <taxon>Actinomycetota</taxon>
        <taxon>Actinomycetes</taxon>
        <taxon>Pseudonocardiales</taxon>
        <taxon>Pseudonocardiaceae</taxon>
        <taxon>Amycolatopsis</taxon>
    </lineage>
</organism>
<evidence type="ECO:0000313" key="7">
    <source>
        <dbReference type="Proteomes" id="UP000233750"/>
    </source>
</evidence>
<evidence type="ECO:0000313" key="8">
    <source>
        <dbReference type="Proteomes" id="UP000550260"/>
    </source>
</evidence>